<dbReference type="Proteomes" id="UP000031561">
    <property type="component" value="Unassembled WGS sequence"/>
</dbReference>
<name>A0ABD4T297_9CYAN</name>
<dbReference type="InterPro" id="IPR006026">
    <property type="entry name" value="Peptidase_Metallo"/>
</dbReference>
<dbReference type="SUPFAM" id="SSF55486">
    <property type="entry name" value="Metalloproteases ('zincins'), catalytic domain"/>
    <property type="match status" value="1"/>
</dbReference>
<reference evidence="2 3" key="1">
    <citation type="journal article" date="2015" name="Genome Announc.">
        <title>Draft Genome Sequence of Filamentous Marine Cyanobacterium Lyngbya confervoides Strain BDU141951.</title>
        <authorList>
            <person name="Chandrababunaidu M.M."/>
            <person name="Sen D."/>
            <person name="Tripathy S."/>
        </authorList>
    </citation>
    <scope>NUCLEOTIDE SEQUENCE [LARGE SCALE GENOMIC DNA]</scope>
    <source>
        <strain evidence="2 3">BDU141951</strain>
    </source>
</reference>
<dbReference type="Pfam" id="PF01400">
    <property type="entry name" value="Astacin"/>
    <property type="match status" value="1"/>
</dbReference>
<protein>
    <submittedName>
        <fullName evidence="2">M12 family metallopeptidase</fullName>
    </submittedName>
</protein>
<dbReference type="Gene3D" id="2.60.120.380">
    <property type="match status" value="1"/>
</dbReference>
<dbReference type="PANTHER" id="PTHR10127">
    <property type="entry name" value="DISCOIDIN, CUB, EGF, LAMININ , AND ZINC METALLOPROTEASE DOMAIN CONTAINING"/>
    <property type="match status" value="1"/>
</dbReference>
<dbReference type="Gene3D" id="3.40.390.10">
    <property type="entry name" value="Collagenase (Catalytic Domain)"/>
    <property type="match status" value="1"/>
</dbReference>
<evidence type="ECO:0000313" key="2">
    <source>
        <dbReference type="EMBL" id="MCM1982628.1"/>
    </source>
</evidence>
<dbReference type="PANTHER" id="PTHR10127:SF850">
    <property type="entry name" value="METALLOENDOPEPTIDASE"/>
    <property type="match status" value="1"/>
</dbReference>
<dbReference type="SUPFAM" id="SSF89260">
    <property type="entry name" value="Collagen-binding domain"/>
    <property type="match status" value="1"/>
</dbReference>
<gene>
    <name evidence="2" type="ORF">QQ91_0007295</name>
</gene>
<organism evidence="2 3">
    <name type="scientific">Lyngbya confervoides BDU141951</name>
    <dbReference type="NCBI Taxonomy" id="1574623"/>
    <lineage>
        <taxon>Bacteria</taxon>
        <taxon>Bacillati</taxon>
        <taxon>Cyanobacteriota</taxon>
        <taxon>Cyanophyceae</taxon>
        <taxon>Oscillatoriophycideae</taxon>
        <taxon>Oscillatoriales</taxon>
        <taxon>Microcoleaceae</taxon>
        <taxon>Lyngbya</taxon>
    </lineage>
</organism>
<comment type="caution">
    <text evidence="2">The sequence shown here is derived from an EMBL/GenBank/DDBJ whole genome shotgun (WGS) entry which is preliminary data.</text>
</comment>
<dbReference type="RefSeq" id="WP_201277038.1">
    <property type="nucleotide sequence ID" value="NZ_JTHE03000044.1"/>
</dbReference>
<evidence type="ECO:0000259" key="1">
    <source>
        <dbReference type="SMART" id="SM00235"/>
    </source>
</evidence>
<keyword evidence="3" id="KW-1185">Reference proteome</keyword>
<feature type="domain" description="Peptidase metallopeptidase" evidence="1">
    <location>
        <begin position="31"/>
        <end position="168"/>
    </location>
</feature>
<dbReference type="SMART" id="SM00235">
    <property type="entry name" value="ZnMc"/>
    <property type="match status" value="1"/>
</dbReference>
<dbReference type="EMBL" id="JTHE03000044">
    <property type="protein sequence ID" value="MCM1982628.1"/>
    <property type="molecule type" value="Genomic_DNA"/>
</dbReference>
<evidence type="ECO:0000313" key="3">
    <source>
        <dbReference type="Proteomes" id="UP000031561"/>
    </source>
</evidence>
<dbReference type="InterPro" id="IPR001506">
    <property type="entry name" value="Peptidase_M12A"/>
</dbReference>
<sequence length="334" mass="37213">MTKRICFDRILPSELRRPHRNQFGTRAIGPIGKAWPNGSTLSIRFMEGTDAQRNVVKQYAVQWTDHANLTFEFNDSPNADIRIAFADDGAWSYVGTDAKRVPRNSPTMNFGWLDEAVVLHEFGHAIGLAHEHQNPDKGIRWNEAVVIRDLSGPPNNWDEATIRHNVLNKYRADQVNGTEFDAQSIMLYSFPADWTLDGFHTEPNDTLSSQDKAFIASELMYPGRGGPPPVTALNVTEIPATTASIKEAGEEDLFRFQAATAGHYVIETTGTTDLIMKLYGPNNATQLVAEDDDSGQGYNPKIAVDLNPGEYLIQIRHYNRAAGTGDYGVRLYKT</sequence>
<dbReference type="Pfam" id="PF04151">
    <property type="entry name" value="PPC"/>
    <property type="match status" value="1"/>
</dbReference>
<accession>A0ABD4T297</accession>
<dbReference type="InterPro" id="IPR007280">
    <property type="entry name" value="Peptidase_C_arc/bac"/>
</dbReference>
<dbReference type="InterPro" id="IPR024079">
    <property type="entry name" value="MetalloPept_cat_dom_sf"/>
</dbReference>
<proteinExistence type="predicted"/>
<dbReference type="CDD" id="cd04327">
    <property type="entry name" value="ZnMc_MMP_like_3"/>
    <property type="match status" value="1"/>
</dbReference>
<dbReference type="AlphaFoldDB" id="A0ABD4T297"/>